<keyword evidence="3" id="KW-0489">Methyltransferase</keyword>
<accession>A0A8J4XUN4</accession>
<name>A0A8J4XUN4_CHIOP</name>
<evidence type="ECO:0000256" key="4">
    <source>
        <dbReference type="ARBA" id="ARBA00022679"/>
    </source>
</evidence>
<evidence type="ECO:0000256" key="2">
    <source>
        <dbReference type="ARBA" id="ARBA00005189"/>
    </source>
</evidence>
<dbReference type="Proteomes" id="UP000770661">
    <property type="component" value="Unassembled WGS sequence"/>
</dbReference>
<keyword evidence="9" id="KW-1185">Reference proteome</keyword>
<dbReference type="AlphaFoldDB" id="A0A8J4XUN4"/>
<dbReference type="GO" id="GO:0032259">
    <property type="term" value="P:methylation"/>
    <property type="evidence" value="ECO:0007669"/>
    <property type="project" value="UniProtKB-KW"/>
</dbReference>
<comment type="pathway">
    <text evidence="2">Lipid metabolism.</text>
</comment>
<proteinExistence type="predicted"/>
<evidence type="ECO:0000313" key="8">
    <source>
        <dbReference type="EMBL" id="KAG0714967.1"/>
    </source>
</evidence>
<dbReference type="GO" id="GO:0000234">
    <property type="term" value="F:phosphoethanolamine N-methyltransferase activity"/>
    <property type="evidence" value="ECO:0007669"/>
    <property type="project" value="UniProtKB-EC"/>
</dbReference>
<evidence type="ECO:0000313" key="9">
    <source>
        <dbReference type="Proteomes" id="UP000770661"/>
    </source>
</evidence>
<protein>
    <recommendedName>
        <fullName evidence="5">phosphoethanolamine N-methyltransferase</fullName>
        <ecNumber evidence="5">2.1.1.103</ecNumber>
    </recommendedName>
</protein>
<dbReference type="SUPFAM" id="SSF53335">
    <property type="entry name" value="S-adenosyl-L-methionine-dependent methyltransferases"/>
    <property type="match status" value="1"/>
</dbReference>
<evidence type="ECO:0000256" key="6">
    <source>
        <dbReference type="ARBA" id="ARBA00047619"/>
    </source>
</evidence>
<dbReference type="InterPro" id="IPR029063">
    <property type="entry name" value="SAM-dependent_MTases_sf"/>
</dbReference>
<comment type="catalytic activity">
    <reaction evidence="7">
        <text>N-methylethanolamine phosphate + S-adenosyl-L-methionine = N,N-dimethylethanolamine phosphate + S-adenosyl-L-homocysteine + H(+)</text>
        <dbReference type="Rhea" id="RHEA:25321"/>
        <dbReference type="ChEBI" id="CHEBI:15378"/>
        <dbReference type="ChEBI" id="CHEBI:57781"/>
        <dbReference type="ChEBI" id="CHEBI:57856"/>
        <dbReference type="ChEBI" id="CHEBI:58641"/>
        <dbReference type="ChEBI" id="CHEBI:59789"/>
        <dbReference type="EC" id="2.1.1.103"/>
    </reaction>
    <physiologicalReaction direction="left-to-right" evidence="7">
        <dbReference type="Rhea" id="RHEA:25322"/>
    </physiologicalReaction>
</comment>
<evidence type="ECO:0000256" key="3">
    <source>
        <dbReference type="ARBA" id="ARBA00022603"/>
    </source>
</evidence>
<comment type="caution">
    <text evidence="8">The sequence shown here is derived from an EMBL/GenBank/DDBJ whole genome shotgun (WGS) entry which is preliminary data.</text>
</comment>
<dbReference type="PANTHER" id="PTHR44307">
    <property type="entry name" value="PHOSPHOETHANOLAMINE METHYLTRANSFERASE"/>
    <property type="match status" value="1"/>
</dbReference>
<comment type="pathway">
    <text evidence="1">Phospholipid metabolism; phosphatidylcholine biosynthesis.</text>
</comment>
<sequence>MGHPFTNENYCAIMSTKGEAASQAFLDANQYSLNSILCYERIFGHTWVSTGGETTTKDFLMKLQLEPGQRVLDVGCGTGGSAFFMARQYGVHVHGIDLSTNMITIAQDRLSREVKNVQAKVKFELADVTTVELEQDGYDVIYSRDTILHIPDKEQLYKTLHTWLRPGGTLFITDYCRGDQQHSPQFLEYVRGRGYDLRTVREYGEVVEQAGFQAVQAEDLTHTFITILNNELKYFEPQRKAFIKDYSEKAFQDIVDGWKAKLDRCGAGDQAWGMFLARK</sequence>
<dbReference type="OrthoDB" id="8300214at2759"/>
<dbReference type="EC" id="2.1.1.103" evidence="5"/>
<comment type="catalytic activity">
    <reaction evidence="6">
        <text>N,N-dimethylethanolamine phosphate + S-adenosyl-L-methionine = phosphocholine + S-adenosyl-L-homocysteine + H(+)</text>
        <dbReference type="Rhea" id="RHEA:25325"/>
        <dbReference type="ChEBI" id="CHEBI:15378"/>
        <dbReference type="ChEBI" id="CHEBI:57856"/>
        <dbReference type="ChEBI" id="CHEBI:58641"/>
        <dbReference type="ChEBI" id="CHEBI:59789"/>
        <dbReference type="ChEBI" id="CHEBI:295975"/>
        <dbReference type="EC" id="2.1.1.103"/>
    </reaction>
    <physiologicalReaction direction="left-to-right" evidence="6">
        <dbReference type="Rhea" id="RHEA:25326"/>
    </physiologicalReaction>
</comment>
<reference evidence="8" key="1">
    <citation type="submission" date="2020-07" db="EMBL/GenBank/DDBJ databases">
        <title>The High-quality genome of the commercially important snow crab, Chionoecetes opilio.</title>
        <authorList>
            <person name="Jeong J.-H."/>
            <person name="Ryu S."/>
        </authorList>
    </citation>
    <scope>NUCLEOTIDE SEQUENCE</scope>
    <source>
        <strain evidence="8">MADBK_172401_WGS</strain>
        <tissue evidence="8">Digestive gland</tissue>
    </source>
</reference>
<gene>
    <name evidence="8" type="primary">PEAMT_1</name>
    <name evidence="8" type="ORF">GWK47_013038</name>
</gene>
<dbReference type="PANTHER" id="PTHR44307:SF2">
    <property type="entry name" value="PHOSPHOETHANOLAMINE METHYLTRANSFERASE ISOFORM X1"/>
    <property type="match status" value="1"/>
</dbReference>
<keyword evidence="4" id="KW-0808">Transferase</keyword>
<dbReference type="EMBL" id="JACEEZ010020121">
    <property type="protein sequence ID" value="KAG0714967.1"/>
    <property type="molecule type" value="Genomic_DNA"/>
</dbReference>
<evidence type="ECO:0000256" key="5">
    <source>
        <dbReference type="ARBA" id="ARBA00035674"/>
    </source>
</evidence>
<dbReference type="CDD" id="cd02440">
    <property type="entry name" value="AdoMet_MTases"/>
    <property type="match status" value="1"/>
</dbReference>
<dbReference type="Gene3D" id="3.40.50.150">
    <property type="entry name" value="Vaccinia Virus protein VP39"/>
    <property type="match status" value="1"/>
</dbReference>
<evidence type="ECO:0000256" key="1">
    <source>
        <dbReference type="ARBA" id="ARBA00004969"/>
    </source>
</evidence>
<dbReference type="Pfam" id="PF13489">
    <property type="entry name" value="Methyltransf_23"/>
    <property type="match status" value="1"/>
</dbReference>
<organism evidence="8 9">
    <name type="scientific">Chionoecetes opilio</name>
    <name type="common">Atlantic snow crab</name>
    <name type="synonym">Cancer opilio</name>
    <dbReference type="NCBI Taxonomy" id="41210"/>
    <lineage>
        <taxon>Eukaryota</taxon>
        <taxon>Metazoa</taxon>
        <taxon>Ecdysozoa</taxon>
        <taxon>Arthropoda</taxon>
        <taxon>Crustacea</taxon>
        <taxon>Multicrustacea</taxon>
        <taxon>Malacostraca</taxon>
        <taxon>Eumalacostraca</taxon>
        <taxon>Eucarida</taxon>
        <taxon>Decapoda</taxon>
        <taxon>Pleocyemata</taxon>
        <taxon>Brachyura</taxon>
        <taxon>Eubrachyura</taxon>
        <taxon>Majoidea</taxon>
        <taxon>Majidae</taxon>
        <taxon>Chionoecetes</taxon>
    </lineage>
</organism>
<evidence type="ECO:0000256" key="7">
    <source>
        <dbReference type="ARBA" id="ARBA00047841"/>
    </source>
</evidence>